<keyword evidence="5 7" id="KW-1133">Transmembrane helix</keyword>
<dbReference type="PANTHER" id="PTHR24221:SF632">
    <property type="entry name" value="ATP-DEPENDENT LIPID A-CORE FLIPPASE"/>
    <property type="match status" value="1"/>
</dbReference>
<comment type="subcellular location">
    <subcellularLocation>
        <location evidence="1">Cell membrane</location>
        <topology evidence="1">Multi-pass membrane protein</topology>
    </subcellularLocation>
</comment>
<dbReference type="PANTHER" id="PTHR24221">
    <property type="entry name" value="ATP-BINDING CASSETTE SUB-FAMILY B"/>
    <property type="match status" value="1"/>
</dbReference>
<dbReference type="SUPFAM" id="SSF90123">
    <property type="entry name" value="ABC transporter transmembrane region"/>
    <property type="match status" value="1"/>
</dbReference>
<dbReference type="GO" id="GO:0005524">
    <property type="term" value="F:ATP binding"/>
    <property type="evidence" value="ECO:0007669"/>
    <property type="project" value="UniProtKB-KW"/>
</dbReference>
<dbReference type="InterPro" id="IPR003439">
    <property type="entry name" value="ABC_transporter-like_ATP-bd"/>
</dbReference>
<dbReference type="SMART" id="SM00382">
    <property type="entry name" value="AAA"/>
    <property type="match status" value="1"/>
</dbReference>
<feature type="transmembrane region" description="Helical" evidence="7">
    <location>
        <begin position="167"/>
        <end position="183"/>
    </location>
</feature>
<name>A0A5B8S235_9SPHN</name>
<keyword evidence="3" id="KW-0547">Nucleotide-binding</keyword>
<evidence type="ECO:0000313" key="11">
    <source>
        <dbReference type="Proteomes" id="UP000321172"/>
    </source>
</evidence>
<dbReference type="GO" id="GO:0034040">
    <property type="term" value="F:ATPase-coupled lipid transmembrane transporter activity"/>
    <property type="evidence" value="ECO:0007669"/>
    <property type="project" value="TreeGrafter"/>
</dbReference>
<dbReference type="PROSITE" id="PS00211">
    <property type="entry name" value="ABC_TRANSPORTER_1"/>
    <property type="match status" value="1"/>
</dbReference>
<dbReference type="SUPFAM" id="SSF52540">
    <property type="entry name" value="P-loop containing nucleoside triphosphate hydrolases"/>
    <property type="match status" value="1"/>
</dbReference>
<feature type="transmembrane region" description="Helical" evidence="7">
    <location>
        <begin position="144"/>
        <end position="161"/>
    </location>
</feature>
<evidence type="ECO:0000256" key="4">
    <source>
        <dbReference type="ARBA" id="ARBA00022840"/>
    </source>
</evidence>
<evidence type="ECO:0000256" key="3">
    <source>
        <dbReference type="ARBA" id="ARBA00022741"/>
    </source>
</evidence>
<reference evidence="10 11" key="1">
    <citation type="journal article" date="2013" name="J. Microbiol. Biotechnol.">
        <title>Novosphingobium ginsenosidimutans sp. nov., with the ability to convert ginsenoside.</title>
        <authorList>
            <person name="Kim J.K."/>
            <person name="He D."/>
            <person name="Liu Q.M."/>
            <person name="Park H.Y."/>
            <person name="Jung M.S."/>
            <person name="Yoon M.H."/>
            <person name="Kim S.C."/>
            <person name="Im W.T."/>
        </authorList>
    </citation>
    <scope>NUCLEOTIDE SEQUENCE [LARGE SCALE GENOMIC DNA]</scope>
    <source>
        <strain evidence="10 11">FW-6</strain>
    </source>
</reference>
<dbReference type="GO" id="GO:0005886">
    <property type="term" value="C:plasma membrane"/>
    <property type="evidence" value="ECO:0007669"/>
    <property type="project" value="UniProtKB-SubCell"/>
</dbReference>
<dbReference type="GO" id="GO:0140359">
    <property type="term" value="F:ABC-type transporter activity"/>
    <property type="evidence" value="ECO:0007669"/>
    <property type="project" value="InterPro"/>
</dbReference>
<dbReference type="InterPro" id="IPR017871">
    <property type="entry name" value="ABC_transporter-like_CS"/>
</dbReference>
<keyword evidence="4 10" id="KW-0067">ATP-binding</keyword>
<organism evidence="10 11">
    <name type="scientific">Novosphingobium ginsenosidimutans</name>
    <dbReference type="NCBI Taxonomy" id="1176536"/>
    <lineage>
        <taxon>Bacteria</taxon>
        <taxon>Pseudomonadati</taxon>
        <taxon>Pseudomonadota</taxon>
        <taxon>Alphaproteobacteria</taxon>
        <taxon>Sphingomonadales</taxon>
        <taxon>Sphingomonadaceae</taxon>
        <taxon>Novosphingobium</taxon>
    </lineage>
</organism>
<dbReference type="InterPro" id="IPR039421">
    <property type="entry name" value="Type_1_exporter"/>
</dbReference>
<dbReference type="OrthoDB" id="5288711at2"/>
<dbReference type="GO" id="GO:0016887">
    <property type="term" value="F:ATP hydrolysis activity"/>
    <property type="evidence" value="ECO:0007669"/>
    <property type="project" value="InterPro"/>
</dbReference>
<sequence>MSAGLRDPQVRRLVPRLALLQTLSALTEGVGLVLLVPLLGTLAGRDTVAVGPIAKAVTSLGFDQTLPALLALFVVLVAARAALVLARNRAALSLELALIDGLRQRAWRALLGADWRTLQGLRRSDQASLLITNLDRVGHGVNQLLLATTSVVTLLALALAALAIYPLFALGGLLAGMLVLLAYRRLRQQATALGEAFGAIWDRVHGAIGEALGALRSIKTLGREAQAEAMVMQGFAELGAARHAWHSSQAMGQFLLQTGGAAVLALLVWLALAGWHLPAATVLPLIAVFARALPLLGTLQEAWQQWRHAAPALAAAEAQIAAMDAAAEPSAIAAERIELARAMHLSSVTLHYAGQVAPALAGVSVAIPARQITALVGPSGAGKSSLADLLAGLLVPDAGTIAVDKAVLDPAKLRTWRGQVAYIDQEPLVLAASVGDNLRWAAPAADEPRLWQALEDAAAADFVRALPQRLETRLGDGGRRLSGGERQRLMLARALLRDPQLLILDEATSALDTENEMAIAAALAQLRGRMTIVLIAHRGALLDLADHVIRLDSGQVVDES</sequence>
<keyword evidence="2 7" id="KW-0812">Transmembrane</keyword>
<evidence type="ECO:0000256" key="1">
    <source>
        <dbReference type="ARBA" id="ARBA00004651"/>
    </source>
</evidence>
<feature type="domain" description="ABC transmembrane type-1" evidence="9">
    <location>
        <begin position="17"/>
        <end position="308"/>
    </location>
</feature>
<evidence type="ECO:0000259" key="9">
    <source>
        <dbReference type="PROSITE" id="PS50929"/>
    </source>
</evidence>
<dbReference type="Gene3D" id="1.20.1560.10">
    <property type="entry name" value="ABC transporter type 1, transmembrane domain"/>
    <property type="match status" value="1"/>
</dbReference>
<keyword evidence="6 7" id="KW-0472">Membrane</keyword>
<accession>A0A5B8S235</accession>
<dbReference type="InterPro" id="IPR036640">
    <property type="entry name" value="ABC1_TM_sf"/>
</dbReference>
<dbReference type="KEGG" id="ngf:FRF71_04970"/>
<protein>
    <submittedName>
        <fullName evidence="10">ATP-binding cassette domain-containing protein</fullName>
    </submittedName>
</protein>
<dbReference type="Proteomes" id="UP000321172">
    <property type="component" value="Chromosome"/>
</dbReference>
<dbReference type="InterPro" id="IPR003593">
    <property type="entry name" value="AAA+_ATPase"/>
</dbReference>
<evidence type="ECO:0000256" key="2">
    <source>
        <dbReference type="ARBA" id="ARBA00022692"/>
    </source>
</evidence>
<evidence type="ECO:0000259" key="8">
    <source>
        <dbReference type="PROSITE" id="PS50893"/>
    </source>
</evidence>
<dbReference type="PROSITE" id="PS50929">
    <property type="entry name" value="ABC_TM1F"/>
    <property type="match status" value="1"/>
</dbReference>
<keyword evidence="11" id="KW-1185">Reference proteome</keyword>
<dbReference type="InterPro" id="IPR027417">
    <property type="entry name" value="P-loop_NTPase"/>
</dbReference>
<feature type="domain" description="ABC transporter" evidence="8">
    <location>
        <begin position="343"/>
        <end position="560"/>
    </location>
</feature>
<dbReference type="CDD" id="cd03228">
    <property type="entry name" value="ABCC_MRP_Like"/>
    <property type="match status" value="1"/>
</dbReference>
<gene>
    <name evidence="10" type="ORF">FRF71_04970</name>
</gene>
<dbReference type="AlphaFoldDB" id="A0A5B8S235"/>
<evidence type="ECO:0000256" key="5">
    <source>
        <dbReference type="ARBA" id="ARBA00022989"/>
    </source>
</evidence>
<feature type="transmembrane region" description="Helical" evidence="7">
    <location>
        <begin position="254"/>
        <end position="275"/>
    </location>
</feature>
<evidence type="ECO:0000256" key="6">
    <source>
        <dbReference type="ARBA" id="ARBA00023136"/>
    </source>
</evidence>
<evidence type="ECO:0000256" key="7">
    <source>
        <dbReference type="SAM" id="Phobius"/>
    </source>
</evidence>
<feature type="transmembrane region" description="Helical" evidence="7">
    <location>
        <begin position="64"/>
        <end position="86"/>
    </location>
</feature>
<dbReference type="Pfam" id="PF00005">
    <property type="entry name" value="ABC_tran"/>
    <property type="match status" value="1"/>
</dbReference>
<dbReference type="EMBL" id="CP042345">
    <property type="protein sequence ID" value="QEA15539.1"/>
    <property type="molecule type" value="Genomic_DNA"/>
</dbReference>
<proteinExistence type="predicted"/>
<dbReference type="PROSITE" id="PS50893">
    <property type="entry name" value="ABC_TRANSPORTER_2"/>
    <property type="match status" value="1"/>
</dbReference>
<dbReference type="Gene3D" id="3.40.50.300">
    <property type="entry name" value="P-loop containing nucleotide triphosphate hydrolases"/>
    <property type="match status" value="1"/>
</dbReference>
<feature type="transmembrane region" description="Helical" evidence="7">
    <location>
        <begin position="20"/>
        <end position="44"/>
    </location>
</feature>
<dbReference type="InterPro" id="IPR011527">
    <property type="entry name" value="ABC1_TM_dom"/>
</dbReference>
<evidence type="ECO:0000313" key="10">
    <source>
        <dbReference type="EMBL" id="QEA15539.1"/>
    </source>
</evidence>
<dbReference type="RefSeq" id="WP_147089517.1">
    <property type="nucleotide sequence ID" value="NZ_BAABJD010000001.1"/>
</dbReference>